<dbReference type="Proteomes" id="UP000502657">
    <property type="component" value="Chromosome"/>
</dbReference>
<reference evidence="7 8" key="1">
    <citation type="submission" date="2019-03" db="EMBL/GenBank/DDBJ databases">
        <title>Novel transposon Tn6433 accelerates the dissemination of tet(E) in Aeromonas from aerobic biofilm under oxytetracycline stress.</title>
        <authorList>
            <person name="Shi Y."/>
            <person name="Tian Z."/>
            <person name="Zhang Y."/>
            <person name="Zhang H."/>
            <person name="Yang M."/>
        </authorList>
    </citation>
    <scope>NUCLEOTIDE SEQUENCE [LARGE SCALE GENOMIC DNA]</scope>
    <source>
        <strain evidence="6 8">R50-22</strain>
        <strain evidence="5 7">T5-8</strain>
    </source>
</reference>
<keyword evidence="8" id="KW-1185">Reference proteome</keyword>
<dbReference type="NCBIfam" id="NF007494">
    <property type="entry name" value="PRK10089.1-3"/>
    <property type="match status" value="1"/>
</dbReference>
<protein>
    <submittedName>
        <fullName evidence="5">tRNA-binding protein</fullName>
    </submittedName>
</protein>
<dbReference type="SUPFAM" id="SSF50249">
    <property type="entry name" value="Nucleic acid-binding proteins"/>
    <property type="match status" value="1"/>
</dbReference>
<dbReference type="FunFam" id="2.40.50.140:FF:000165">
    <property type="entry name" value="Chaperone CsaA"/>
    <property type="match status" value="1"/>
</dbReference>
<dbReference type="CDD" id="cd02798">
    <property type="entry name" value="tRNA_bind_CsaA"/>
    <property type="match status" value="1"/>
</dbReference>
<dbReference type="Pfam" id="PF01588">
    <property type="entry name" value="tRNA_bind"/>
    <property type="match status" value="1"/>
</dbReference>
<keyword evidence="2 3" id="KW-0694">RNA-binding</keyword>
<evidence type="ECO:0000256" key="2">
    <source>
        <dbReference type="ARBA" id="ARBA00022884"/>
    </source>
</evidence>
<evidence type="ECO:0000313" key="7">
    <source>
        <dbReference type="Proteomes" id="UP000502006"/>
    </source>
</evidence>
<dbReference type="EMBL" id="CP038448">
    <property type="protein sequence ID" value="QJT37919.1"/>
    <property type="molecule type" value="Genomic_DNA"/>
</dbReference>
<sequence>MQTISWQQFEMVELRVGTLVRVEPFPEARKPAYKVWADFGPELGVRKSSAQITDLYQPEDLVGRQIVAVVNFPAKQIGPIQSEFLLTGFYRADGAVVMAIPEQAVENGAKLGGDTVPHE</sequence>
<dbReference type="Proteomes" id="UP000502006">
    <property type="component" value="Chromosome"/>
</dbReference>
<dbReference type="Gene3D" id="2.40.50.140">
    <property type="entry name" value="Nucleic acid-binding proteins"/>
    <property type="match status" value="1"/>
</dbReference>
<dbReference type="AlphaFoldDB" id="A0AAE7DP19"/>
<keyword evidence="1 3" id="KW-0820">tRNA-binding</keyword>
<evidence type="ECO:0000256" key="3">
    <source>
        <dbReference type="PROSITE-ProRule" id="PRU00209"/>
    </source>
</evidence>
<proteinExistence type="predicted"/>
<feature type="domain" description="TRNA-binding" evidence="4">
    <location>
        <begin position="8"/>
        <end position="112"/>
    </location>
</feature>
<dbReference type="InterPro" id="IPR012340">
    <property type="entry name" value="NA-bd_OB-fold"/>
</dbReference>
<dbReference type="InterPro" id="IPR008231">
    <property type="entry name" value="CsaA"/>
</dbReference>
<name>A0AAE7DP19_AERME</name>
<evidence type="ECO:0000256" key="1">
    <source>
        <dbReference type="ARBA" id="ARBA00022555"/>
    </source>
</evidence>
<dbReference type="NCBIfam" id="TIGR02222">
    <property type="entry name" value="chap_CsaA"/>
    <property type="match status" value="1"/>
</dbReference>
<evidence type="ECO:0000313" key="8">
    <source>
        <dbReference type="Proteomes" id="UP000502657"/>
    </source>
</evidence>
<dbReference type="RefSeq" id="WP_042648384.1">
    <property type="nucleotide sequence ID" value="NZ_CAWMGL010000033.1"/>
</dbReference>
<dbReference type="NCBIfam" id="NF007493">
    <property type="entry name" value="PRK10089.1-2"/>
    <property type="match status" value="1"/>
</dbReference>
<dbReference type="EMBL" id="CP038444">
    <property type="protein sequence ID" value="QJT29295.1"/>
    <property type="molecule type" value="Genomic_DNA"/>
</dbReference>
<evidence type="ECO:0000259" key="4">
    <source>
        <dbReference type="PROSITE" id="PS50886"/>
    </source>
</evidence>
<gene>
    <name evidence="5" type="ORF">E4186_02980</name>
    <name evidence="6" type="ORF">E4188_04620</name>
</gene>
<organism evidence="5 7">
    <name type="scientific">Aeromonas media</name>
    <dbReference type="NCBI Taxonomy" id="651"/>
    <lineage>
        <taxon>Bacteria</taxon>
        <taxon>Pseudomonadati</taxon>
        <taxon>Pseudomonadota</taxon>
        <taxon>Gammaproteobacteria</taxon>
        <taxon>Aeromonadales</taxon>
        <taxon>Aeromonadaceae</taxon>
        <taxon>Aeromonas</taxon>
    </lineage>
</organism>
<dbReference type="NCBIfam" id="NF007495">
    <property type="entry name" value="PRK10089.1-4"/>
    <property type="match status" value="1"/>
</dbReference>
<dbReference type="GO" id="GO:0000049">
    <property type="term" value="F:tRNA binding"/>
    <property type="evidence" value="ECO:0007669"/>
    <property type="project" value="UniProtKB-UniRule"/>
</dbReference>
<dbReference type="InterPro" id="IPR002547">
    <property type="entry name" value="tRNA-bd_dom"/>
</dbReference>
<accession>A0AAE7DP19</accession>
<dbReference type="PROSITE" id="PS50886">
    <property type="entry name" value="TRBD"/>
    <property type="match status" value="1"/>
</dbReference>
<evidence type="ECO:0000313" key="5">
    <source>
        <dbReference type="EMBL" id="QJT29295.1"/>
    </source>
</evidence>
<evidence type="ECO:0000313" key="6">
    <source>
        <dbReference type="EMBL" id="QJT37919.1"/>
    </source>
</evidence>